<dbReference type="InterPro" id="IPR029063">
    <property type="entry name" value="SAM-dependent_MTases_sf"/>
</dbReference>
<evidence type="ECO:0000256" key="8">
    <source>
        <dbReference type="RuleBase" id="RU000417"/>
    </source>
</evidence>
<accession>A0A4S1DRY4</accession>
<evidence type="ECO:0000256" key="5">
    <source>
        <dbReference type="ARBA" id="ARBA00047422"/>
    </source>
</evidence>
<dbReference type="Gene3D" id="3.40.50.150">
    <property type="entry name" value="Vaccinia Virus protein VP39"/>
    <property type="match status" value="1"/>
</dbReference>
<dbReference type="GO" id="GO:0009307">
    <property type="term" value="P:DNA restriction-modification system"/>
    <property type="evidence" value="ECO:0007669"/>
    <property type="project" value="UniProtKB-KW"/>
</dbReference>
<organism evidence="9 10">
    <name type="scientific">Flavivirga rizhaonensis</name>
    <dbReference type="NCBI Taxonomy" id="2559571"/>
    <lineage>
        <taxon>Bacteria</taxon>
        <taxon>Pseudomonadati</taxon>
        <taxon>Bacteroidota</taxon>
        <taxon>Flavobacteriia</taxon>
        <taxon>Flavobacteriales</taxon>
        <taxon>Flavobacteriaceae</taxon>
        <taxon>Flavivirga</taxon>
    </lineage>
</organism>
<dbReference type="InterPro" id="IPR050750">
    <property type="entry name" value="C5-MTase"/>
</dbReference>
<protein>
    <recommendedName>
        <fullName evidence="8">Cytosine-specific methyltransferase</fullName>
        <ecNumber evidence="8">2.1.1.37</ecNumber>
    </recommendedName>
</protein>
<dbReference type="NCBIfam" id="TIGR00675">
    <property type="entry name" value="dcm"/>
    <property type="match status" value="1"/>
</dbReference>
<dbReference type="Pfam" id="PF09561">
    <property type="entry name" value="RE_HpaII"/>
    <property type="match status" value="1"/>
</dbReference>
<evidence type="ECO:0000313" key="9">
    <source>
        <dbReference type="EMBL" id="TGV00681.1"/>
    </source>
</evidence>
<dbReference type="EC" id="2.1.1.37" evidence="8"/>
<comment type="caution">
    <text evidence="9">The sequence shown here is derived from an EMBL/GenBank/DDBJ whole genome shotgun (WGS) entry which is preliminary data.</text>
</comment>
<keyword evidence="10" id="KW-1185">Reference proteome</keyword>
<keyword evidence="9" id="KW-0255">Endonuclease</keyword>
<dbReference type="Gene3D" id="3.90.120.10">
    <property type="entry name" value="DNA Methylase, subunit A, domain 2"/>
    <property type="match status" value="1"/>
</dbReference>
<dbReference type="Proteomes" id="UP000307602">
    <property type="component" value="Unassembled WGS sequence"/>
</dbReference>
<gene>
    <name evidence="9" type="ORF">EM932_18475</name>
</gene>
<reference evidence="9 10" key="1">
    <citation type="submission" date="2019-04" db="EMBL/GenBank/DDBJ databases">
        <authorList>
            <person name="Liu A."/>
        </authorList>
    </citation>
    <scope>NUCLEOTIDE SEQUENCE [LARGE SCALE GENOMIC DNA]</scope>
    <source>
        <strain evidence="9 10">RZ03</strain>
    </source>
</reference>
<sequence length="662" mass="75579">MNNKHNFTFIDLFAGIGGFHIAMHNLGGECVFASEMDLPARITYEHNFKNISPKLFKENRFNDDIRNINPNDIPDFDILCAGFPCQPFSQAGYKRGFEDNHNSERGNLFFNIAEILETKKPKAFFLENVRGLVTHDNGKTFKVIREILENELGYSFYFKIVKASDYGLPQLRPRAFMIGFRDESFMKGFTFPKTKPLKLTMSDVWEGNCSREIGFTIRVGGRGSNINDRRNWDSYLVDGQVRQLGVKQGKRMQGFPEKYEFPVSKTQAIKQLGNSVAIDAIQEVGNQMLNHLKSLETSNFSKLEMKEPKNKGEWTELLVFVKLLAEQKLHLSDKDLNQKIDFFNISKITTRNLDLDFFIIDKTTIKAVNNTSGKNITIDISSILNEKSLKKITQSIENGKATFNVPEFEIIQNSLGFNVIKGGTSSQKSDIILDIKNEEIEKQNEGFGIKSYLGSKPTLLNASGNTNFIFEIKGINESKIDEINQIDTRTKLKDRIIFIEELGGSFNYVGAEKETMEHNLKISDSLMPNIVGHLLLSFYKKRISKLTKIVDEIHKEGSLNKDVNYGEKESLEIKVKRLLIDILLGFFAGKKWDGEYLANGTIVIKKSGDCLGFHIIDSKSLKDYLFENISLDTPSTTRHRFGKIYMEKDGKLYFKLNLQLRF</sequence>
<dbReference type="InterPro" id="IPR001525">
    <property type="entry name" value="C5_MeTfrase"/>
</dbReference>
<dbReference type="SUPFAM" id="SSF53335">
    <property type="entry name" value="S-adenosyl-L-methionine-dependent methyltransferases"/>
    <property type="match status" value="1"/>
</dbReference>
<dbReference type="CDD" id="cd00315">
    <property type="entry name" value="Cyt_C5_DNA_methylase"/>
    <property type="match status" value="1"/>
</dbReference>
<dbReference type="GO" id="GO:0032259">
    <property type="term" value="P:methylation"/>
    <property type="evidence" value="ECO:0007669"/>
    <property type="project" value="UniProtKB-KW"/>
</dbReference>
<name>A0A4S1DRY4_9FLAO</name>
<dbReference type="OrthoDB" id="1551452at2"/>
<comment type="similarity">
    <text evidence="6 7">Belongs to the class I-like SAM-binding methyltransferase superfamily. C5-methyltransferase family.</text>
</comment>
<dbReference type="GO" id="GO:0003886">
    <property type="term" value="F:DNA (cytosine-5-)-methyltransferase activity"/>
    <property type="evidence" value="ECO:0007669"/>
    <property type="project" value="UniProtKB-EC"/>
</dbReference>
<dbReference type="PANTHER" id="PTHR46098">
    <property type="entry name" value="TRNA (CYTOSINE(38)-C(5))-METHYLTRANSFERASE"/>
    <property type="match status" value="1"/>
</dbReference>
<evidence type="ECO:0000256" key="2">
    <source>
        <dbReference type="ARBA" id="ARBA00022679"/>
    </source>
</evidence>
<keyword evidence="9" id="KW-0540">Nuclease</keyword>
<keyword evidence="9" id="KW-0378">Hydrolase</keyword>
<dbReference type="PANTHER" id="PTHR46098:SF1">
    <property type="entry name" value="TRNA (CYTOSINE(38)-C(5))-METHYLTRANSFERASE"/>
    <property type="match status" value="1"/>
</dbReference>
<keyword evidence="1 6" id="KW-0489">Methyltransferase</keyword>
<keyword evidence="2 6" id="KW-0808">Transferase</keyword>
<proteinExistence type="inferred from homology"/>
<dbReference type="PROSITE" id="PS51679">
    <property type="entry name" value="SAM_MT_C5"/>
    <property type="match status" value="1"/>
</dbReference>
<keyword evidence="3 6" id="KW-0949">S-adenosyl-L-methionine</keyword>
<dbReference type="GO" id="GO:0004519">
    <property type="term" value="F:endonuclease activity"/>
    <property type="evidence" value="ECO:0007669"/>
    <property type="project" value="UniProtKB-KW"/>
</dbReference>
<dbReference type="InterPro" id="IPR018117">
    <property type="entry name" value="C5_DNA_meth_AS"/>
</dbReference>
<dbReference type="PROSITE" id="PS00094">
    <property type="entry name" value="C5_MTASE_1"/>
    <property type="match status" value="1"/>
</dbReference>
<evidence type="ECO:0000313" key="10">
    <source>
        <dbReference type="Proteomes" id="UP000307602"/>
    </source>
</evidence>
<evidence type="ECO:0000256" key="7">
    <source>
        <dbReference type="RuleBase" id="RU000416"/>
    </source>
</evidence>
<comment type="catalytic activity">
    <reaction evidence="5 8">
        <text>a 2'-deoxycytidine in DNA + S-adenosyl-L-methionine = a 5-methyl-2'-deoxycytidine in DNA + S-adenosyl-L-homocysteine + H(+)</text>
        <dbReference type="Rhea" id="RHEA:13681"/>
        <dbReference type="Rhea" id="RHEA-COMP:11369"/>
        <dbReference type="Rhea" id="RHEA-COMP:11370"/>
        <dbReference type="ChEBI" id="CHEBI:15378"/>
        <dbReference type="ChEBI" id="CHEBI:57856"/>
        <dbReference type="ChEBI" id="CHEBI:59789"/>
        <dbReference type="ChEBI" id="CHEBI:85452"/>
        <dbReference type="ChEBI" id="CHEBI:85454"/>
        <dbReference type="EC" id="2.1.1.37"/>
    </reaction>
</comment>
<dbReference type="InterPro" id="IPR019062">
    <property type="entry name" value="Restrct_endonuc_II_HpaII"/>
</dbReference>
<dbReference type="EMBL" id="SRSO01000036">
    <property type="protein sequence ID" value="TGV00681.1"/>
    <property type="molecule type" value="Genomic_DNA"/>
</dbReference>
<evidence type="ECO:0000256" key="1">
    <source>
        <dbReference type="ARBA" id="ARBA00022603"/>
    </source>
</evidence>
<evidence type="ECO:0000256" key="3">
    <source>
        <dbReference type="ARBA" id="ARBA00022691"/>
    </source>
</evidence>
<dbReference type="Pfam" id="PF00145">
    <property type="entry name" value="DNA_methylase"/>
    <property type="match status" value="2"/>
</dbReference>
<keyword evidence="4" id="KW-0680">Restriction system</keyword>
<feature type="active site" evidence="6">
    <location>
        <position position="85"/>
    </location>
</feature>
<dbReference type="RefSeq" id="WP_135878689.1">
    <property type="nucleotide sequence ID" value="NZ_SRSO01000036.1"/>
</dbReference>
<evidence type="ECO:0000256" key="6">
    <source>
        <dbReference type="PROSITE-ProRule" id="PRU01016"/>
    </source>
</evidence>
<dbReference type="PRINTS" id="PR00105">
    <property type="entry name" value="C5METTRFRASE"/>
</dbReference>
<dbReference type="AlphaFoldDB" id="A0A4S1DRY4"/>
<evidence type="ECO:0000256" key="4">
    <source>
        <dbReference type="ARBA" id="ARBA00022747"/>
    </source>
</evidence>